<dbReference type="EMBL" id="SRLO01001421">
    <property type="protein sequence ID" value="TNN37972.1"/>
    <property type="molecule type" value="Genomic_DNA"/>
</dbReference>
<reference evidence="2 3" key="1">
    <citation type="submission" date="2019-03" db="EMBL/GenBank/DDBJ databases">
        <title>First draft genome of Liparis tanakae, snailfish: a comprehensive survey of snailfish specific genes.</title>
        <authorList>
            <person name="Kim W."/>
            <person name="Song I."/>
            <person name="Jeong J.-H."/>
            <person name="Kim D."/>
            <person name="Kim S."/>
            <person name="Ryu S."/>
            <person name="Song J.Y."/>
            <person name="Lee S.K."/>
        </authorList>
    </citation>
    <scope>NUCLEOTIDE SEQUENCE [LARGE SCALE GENOMIC DNA]</scope>
    <source>
        <tissue evidence="2">Muscle</tissue>
    </source>
</reference>
<protein>
    <submittedName>
        <fullName evidence="2">Uncharacterized protein</fullName>
    </submittedName>
</protein>
<evidence type="ECO:0000313" key="2">
    <source>
        <dbReference type="EMBL" id="TNN37972.1"/>
    </source>
</evidence>
<keyword evidence="3" id="KW-1185">Reference proteome</keyword>
<name>A0A4Z2FC53_9TELE</name>
<gene>
    <name evidence="2" type="ORF">EYF80_051869</name>
</gene>
<comment type="caution">
    <text evidence="2">The sequence shown here is derived from an EMBL/GenBank/DDBJ whole genome shotgun (WGS) entry which is preliminary data.</text>
</comment>
<organism evidence="2 3">
    <name type="scientific">Liparis tanakae</name>
    <name type="common">Tanaka's snailfish</name>
    <dbReference type="NCBI Taxonomy" id="230148"/>
    <lineage>
        <taxon>Eukaryota</taxon>
        <taxon>Metazoa</taxon>
        <taxon>Chordata</taxon>
        <taxon>Craniata</taxon>
        <taxon>Vertebrata</taxon>
        <taxon>Euteleostomi</taxon>
        <taxon>Actinopterygii</taxon>
        <taxon>Neopterygii</taxon>
        <taxon>Teleostei</taxon>
        <taxon>Neoteleostei</taxon>
        <taxon>Acanthomorphata</taxon>
        <taxon>Eupercaria</taxon>
        <taxon>Perciformes</taxon>
        <taxon>Cottioidei</taxon>
        <taxon>Cottales</taxon>
        <taxon>Liparidae</taxon>
        <taxon>Liparis</taxon>
    </lineage>
</organism>
<dbReference type="AlphaFoldDB" id="A0A4Z2FC53"/>
<feature type="region of interest" description="Disordered" evidence="1">
    <location>
        <begin position="1"/>
        <end position="24"/>
    </location>
</feature>
<dbReference type="Proteomes" id="UP000314294">
    <property type="component" value="Unassembled WGS sequence"/>
</dbReference>
<evidence type="ECO:0000256" key="1">
    <source>
        <dbReference type="SAM" id="MobiDB-lite"/>
    </source>
</evidence>
<sequence length="65" mass="7300">MHSESQDEAVTRSNLRSTEEQDYKGPMCSEWVLVPAVTCPACDGEFWSAAWLPVISGSPRWNRAE</sequence>
<proteinExistence type="predicted"/>
<accession>A0A4Z2FC53</accession>
<evidence type="ECO:0000313" key="3">
    <source>
        <dbReference type="Proteomes" id="UP000314294"/>
    </source>
</evidence>